<reference evidence="2" key="1">
    <citation type="submission" date="2025-08" db="UniProtKB">
        <authorList>
            <consortium name="RefSeq"/>
        </authorList>
    </citation>
    <scope>IDENTIFICATION</scope>
</reference>
<protein>
    <submittedName>
        <fullName evidence="2">Interferon beta</fullName>
    </submittedName>
</protein>
<organism evidence="1 2">
    <name type="scientific">Castor canadensis</name>
    <name type="common">American beaver</name>
    <dbReference type="NCBI Taxonomy" id="51338"/>
    <lineage>
        <taxon>Eukaryota</taxon>
        <taxon>Metazoa</taxon>
        <taxon>Chordata</taxon>
        <taxon>Craniata</taxon>
        <taxon>Vertebrata</taxon>
        <taxon>Euteleostomi</taxon>
        <taxon>Mammalia</taxon>
        <taxon>Eutheria</taxon>
        <taxon>Euarchontoglires</taxon>
        <taxon>Glires</taxon>
        <taxon>Rodentia</taxon>
        <taxon>Castorimorpha</taxon>
        <taxon>Castoridae</taxon>
        <taxon>Castor</taxon>
    </lineage>
</organism>
<gene>
    <name evidence="2" type="primary">Ifnb1</name>
</gene>
<sequence length="187" mass="22211">MTNRCVFHVALLLCFSTTALSRSYRLLRLQQNRSSMACQKLLTHLNGRPESCIRDRMDFEVPEEIKLPQQLQKEDAAFIIYEMLHNVLEIFTRDLSNTGWDEAIIRSLFVQVHQQMDRLRTTLAGQLEEVNLTWGNVMTTLQLKSYYWRIIRYLKDKEYSSCAWTVVCVEILRNFSFINRLTDFFQK</sequence>
<name>A0AC58KTP4_CASCN</name>
<accession>A0AC58KTP4</accession>
<evidence type="ECO:0000313" key="2">
    <source>
        <dbReference type="RefSeq" id="XP_073908269.1"/>
    </source>
</evidence>
<dbReference type="RefSeq" id="XP_073908269.1">
    <property type="nucleotide sequence ID" value="XM_074052168.1"/>
</dbReference>
<proteinExistence type="predicted"/>
<evidence type="ECO:0000313" key="1">
    <source>
        <dbReference type="Proteomes" id="UP001732720"/>
    </source>
</evidence>
<dbReference type="Proteomes" id="UP001732720">
    <property type="component" value="Chromosome 13"/>
</dbReference>
<keyword evidence="1" id="KW-1185">Reference proteome</keyword>